<dbReference type="RefSeq" id="WP_204467414.1">
    <property type="nucleotide sequence ID" value="NZ_JACLYU010000002.1"/>
</dbReference>
<evidence type="ECO:0000313" key="1">
    <source>
        <dbReference type="EMBL" id="MBM6699012.1"/>
    </source>
</evidence>
<name>A0A938WYJ2_9BIFI</name>
<sequence length="130" mass="14858">MSGEFEEPHHRKSVYALEERDECLSLFNGWADDLFHLENNDASVRGFIRSALANGRTPTMCDVEGWVRHYYTALTPIEGQYCDGTACSEEERNCHECLGGMAVESHCFLSEWFIRKFAVRLCKEEGIAVE</sequence>
<protein>
    <submittedName>
        <fullName evidence="1">Uncharacterized protein</fullName>
    </submittedName>
</protein>
<comment type="caution">
    <text evidence="1">The sequence shown here is derived from an EMBL/GenBank/DDBJ whole genome shotgun (WGS) entry which is preliminary data.</text>
</comment>
<organism evidence="1 2">
    <name type="scientific">Bifidobacterium pullorum subsp. saeculare</name>
    <dbReference type="NCBI Taxonomy" id="78257"/>
    <lineage>
        <taxon>Bacteria</taxon>
        <taxon>Bacillati</taxon>
        <taxon>Actinomycetota</taxon>
        <taxon>Actinomycetes</taxon>
        <taxon>Bifidobacteriales</taxon>
        <taxon>Bifidobacteriaceae</taxon>
        <taxon>Bifidobacterium</taxon>
    </lineage>
</organism>
<evidence type="ECO:0000313" key="2">
    <source>
        <dbReference type="Proteomes" id="UP000718821"/>
    </source>
</evidence>
<accession>A0A938WYJ2</accession>
<gene>
    <name evidence="1" type="ORF">H7U32_01450</name>
</gene>
<dbReference type="EMBL" id="JACLYU010000002">
    <property type="protein sequence ID" value="MBM6699012.1"/>
    <property type="molecule type" value="Genomic_DNA"/>
</dbReference>
<reference evidence="1" key="1">
    <citation type="submission" date="2020-08" db="EMBL/GenBank/DDBJ databases">
        <authorList>
            <person name="Cejkova D."/>
            <person name="Kubasova T."/>
            <person name="Jahodarova E."/>
            <person name="Rychlik I."/>
        </authorList>
    </citation>
    <scope>NUCLEOTIDE SEQUENCE</scope>
    <source>
        <strain evidence="1">An836</strain>
    </source>
</reference>
<reference evidence="1" key="2">
    <citation type="journal article" date="2021" name="Sci. Rep.">
        <title>The distribution of antibiotic resistance genes in chicken gut microbiota commensals.</title>
        <authorList>
            <person name="Juricova H."/>
            <person name="Matiasovicova J."/>
            <person name="Kubasova T."/>
            <person name="Cejkova D."/>
            <person name="Rychlik I."/>
        </authorList>
    </citation>
    <scope>NUCLEOTIDE SEQUENCE</scope>
    <source>
        <strain evidence="1">An836</strain>
    </source>
</reference>
<dbReference type="Proteomes" id="UP000718821">
    <property type="component" value="Unassembled WGS sequence"/>
</dbReference>
<keyword evidence="2" id="KW-1185">Reference proteome</keyword>
<dbReference type="AlphaFoldDB" id="A0A938WYJ2"/>
<proteinExistence type="predicted"/>